<evidence type="ECO:0000313" key="2">
    <source>
        <dbReference type="EMBL" id="MEU8134992.1"/>
    </source>
</evidence>
<organism evidence="2 3">
    <name type="scientific">Streptodolium elevatio</name>
    <dbReference type="NCBI Taxonomy" id="3157996"/>
    <lineage>
        <taxon>Bacteria</taxon>
        <taxon>Bacillati</taxon>
        <taxon>Actinomycetota</taxon>
        <taxon>Actinomycetes</taxon>
        <taxon>Kitasatosporales</taxon>
        <taxon>Streptomycetaceae</taxon>
        <taxon>Streptodolium</taxon>
    </lineage>
</organism>
<dbReference type="Proteomes" id="UP001551482">
    <property type="component" value="Unassembled WGS sequence"/>
</dbReference>
<dbReference type="EMBL" id="JBEZFP010000034">
    <property type="protein sequence ID" value="MEU8134992.1"/>
    <property type="molecule type" value="Genomic_DNA"/>
</dbReference>
<proteinExistence type="predicted"/>
<comment type="caution">
    <text evidence="2">The sequence shown here is derived from an EMBL/GenBank/DDBJ whole genome shotgun (WGS) entry which is preliminary data.</text>
</comment>
<keyword evidence="3" id="KW-1185">Reference proteome</keyword>
<gene>
    <name evidence="2" type="ORF">AB0C36_15930</name>
</gene>
<dbReference type="RefSeq" id="WP_358354143.1">
    <property type="nucleotide sequence ID" value="NZ_JBEZFP010000034.1"/>
</dbReference>
<sequence>MNIEQRLQRDAENLDRLMADHDPDEFMRNLRTRLGVPSSDKHENCGDAPSAGRLTAAGPAGSPPVAKAIAMQSTSMALAIVRGIAANRNAANGK</sequence>
<reference evidence="2 3" key="1">
    <citation type="submission" date="2024-06" db="EMBL/GenBank/DDBJ databases">
        <title>The Natural Products Discovery Center: Release of the First 8490 Sequenced Strains for Exploring Actinobacteria Biosynthetic Diversity.</title>
        <authorList>
            <person name="Kalkreuter E."/>
            <person name="Kautsar S.A."/>
            <person name="Yang D."/>
            <person name="Bader C.D."/>
            <person name="Teijaro C.N."/>
            <person name="Fluegel L."/>
            <person name="Davis C.M."/>
            <person name="Simpson J.R."/>
            <person name="Lauterbach L."/>
            <person name="Steele A.D."/>
            <person name="Gui C."/>
            <person name="Meng S."/>
            <person name="Li G."/>
            <person name="Viehrig K."/>
            <person name="Ye F."/>
            <person name="Su P."/>
            <person name="Kiefer A.F."/>
            <person name="Nichols A."/>
            <person name="Cepeda A.J."/>
            <person name="Yan W."/>
            <person name="Fan B."/>
            <person name="Jiang Y."/>
            <person name="Adhikari A."/>
            <person name="Zheng C.-J."/>
            <person name="Schuster L."/>
            <person name="Cowan T.M."/>
            <person name="Smanski M.J."/>
            <person name="Chevrette M.G."/>
            <person name="De Carvalho L.P.S."/>
            <person name="Shen B."/>
        </authorList>
    </citation>
    <scope>NUCLEOTIDE SEQUENCE [LARGE SCALE GENOMIC DNA]</scope>
    <source>
        <strain evidence="2 3">NPDC048946</strain>
    </source>
</reference>
<protein>
    <submittedName>
        <fullName evidence="2">Uncharacterized protein</fullName>
    </submittedName>
</protein>
<evidence type="ECO:0000256" key="1">
    <source>
        <dbReference type="SAM" id="MobiDB-lite"/>
    </source>
</evidence>
<evidence type="ECO:0000313" key="3">
    <source>
        <dbReference type="Proteomes" id="UP001551482"/>
    </source>
</evidence>
<accession>A0ABV3DIC8</accession>
<name>A0ABV3DIC8_9ACTN</name>
<feature type="region of interest" description="Disordered" evidence="1">
    <location>
        <begin position="34"/>
        <end position="62"/>
    </location>
</feature>